<dbReference type="Proteomes" id="UP000320176">
    <property type="component" value="Unassembled WGS sequence"/>
</dbReference>
<dbReference type="AlphaFoldDB" id="A0A5C6ATJ6"/>
<name>A0A5C6ATJ6_9BACT</name>
<gene>
    <name evidence="1" type="ORF">Pla52n_34360</name>
</gene>
<keyword evidence="2" id="KW-1185">Reference proteome</keyword>
<dbReference type="EMBL" id="SJPN01000004">
    <property type="protein sequence ID" value="TWU02386.1"/>
    <property type="molecule type" value="Genomic_DNA"/>
</dbReference>
<reference evidence="1 2" key="1">
    <citation type="submission" date="2019-02" db="EMBL/GenBank/DDBJ databases">
        <title>Deep-cultivation of Planctomycetes and their phenomic and genomic characterization uncovers novel biology.</title>
        <authorList>
            <person name="Wiegand S."/>
            <person name="Jogler M."/>
            <person name="Boedeker C."/>
            <person name="Pinto D."/>
            <person name="Vollmers J."/>
            <person name="Rivas-Marin E."/>
            <person name="Kohn T."/>
            <person name="Peeters S.H."/>
            <person name="Heuer A."/>
            <person name="Rast P."/>
            <person name="Oberbeckmann S."/>
            <person name="Bunk B."/>
            <person name="Jeske O."/>
            <person name="Meyerdierks A."/>
            <person name="Storesund J.E."/>
            <person name="Kallscheuer N."/>
            <person name="Luecker S."/>
            <person name="Lage O.M."/>
            <person name="Pohl T."/>
            <person name="Merkel B.J."/>
            <person name="Hornburger P."/>
            <person name="Mueller R.-W."/>
            <person name="Bruemmer F."/>
            <person name="Labrenz M."/>
            <person name="Spormann A.M."/>
            <person name="Op Den Camp H."/>
            <person name="Overmann J."/>
            <person name="Amann R."/>
            <person name="Jetten M.S.M."/>
            <person name="Mascher T."/>
            <person name="Medema M.H."/>
            <person name="Devos D.P."/>
            <person name="Kaster A.-K."/>
            <person name="Ovreas L."/>
            <person name="Rohde M."/>
            <person name="Galperin M.Y."/>
            <person name="Jogler C."/>
        </authorList>
    </citation>
    <scope>NUCLEOTIDE SEQUENCE [LARGE SCALE GENOMIC DNA]</scope>
    <source>
        <strain evidence="1 2">Pla52n</strain>
    </source>
</reference>
<protein>
    <submittedName>
        <fullName evidence="1">Uncharacterized protein</fullName>
    </submittedName>
</protein>
<dbReference type="SUPFAM" id="SSF49772">
    <property type="entry name" value="Ecotin, trypsin inhibitor"/>
    <property type="match status" value="1"/>
</dbReference>
<proteinExistence type="predicted"/>
<sequence length="131" mass="14719">MADRADEDELTVEIYCGIRAKVGSGAVVYGGEFRANFFRPVKYYRVTKVTDWDSAPLLPREQFVQSDSIFVAYDSDRTVVIDVPKMTNADATFELKSRVLRLQPDLAESCDLERSEAEAIAEQNSSEIGEQ</sequence>
<evidence type="ECO:0000313" key="2">
    <source>
        <dbReference type="Proteomes" id="UP000320176"/>
    </source>
</evidence>
<comment type="caution">
    <text evidence="1">The sequence shown here is derived from an EMBL/GenBank/DDBJ whole genome shotgun (WGS) entry which is preliminary data.</text>
</comment>
<accession>A0A5C6ATJ6</accession>
<organism evidence="1 2">
    <name type="scientific">Stieleria varia</name>
    <dbReference type="NCBI Taxonomy" id="2528005"/>
    <lineage>
        <taxon>Bacteria</taxon>
        <taxon>Pseudomonadati</taxon>
        <taxon>Planctomycetota</taxon>
        <taxon>Planctomycetia</taxon>
        <taxon>Pirellulales</taxon>
        <taxon>Pirellulaceae</taxon>
        <taxon>Stieleria</taxon>
    </lineage>
</organism>
<evidence type="ECO:0000313" key="1">
    <source>
        <dbReference type="EMBL" id="TWU02386.1"/>
    </source>
</evidence>
<dbReference type="InterPro" id="IPR036198">
    <property type="entry name" value="Ecotin_sf"/>
</dbReference>